<keyword evidence="5" id="KW-1185">Reference proteome</keyword>
<dbReference type="Gene3D" id="1.25.40.20">
    <property type="entry name" value="Ankyrin repeat-containing domain"/>
    <property type="match status" value="2"/>
</dbReference>
<protein>
    <submittedName>
        <fullName evidence="4">Uncharacterized protein</fullName>
    </submittedName>
</protein>
<sequence>MDVVEIKGANEWEIIEAFLVAAYNADYQTISNDLAYGLSADVMDDDHITALQIASAQGNLPVMQMLLNCGASVDKCNHCGFTPLLHAARNGKAQAIELLIRHGADPFRTTFYGATALSLASARGHLNVMVMLRKYASETRRRAPTPLIAAIATKQYQIVIHLQFAGIIQHPCRDMFYELDAFHVAEQLMDLKMIVLLRDLGLQFLNQSAIYYLATRTPTNQESQVVKMRRKTPDIRCLIRDHQLALVDWIMDLNDFSGLPAGTTPLMYAAIVGNILMVETLLRHNCDINATFYGFTPIMIAIVCGNDELTRYLIKKGASQNTNGCQFSLFELASNSEGISSTTIQLLLTRSAHKMRLIERMSTILQKISGWRAMSQPICHQPVKLEKNASQLSFVQKVTQNMGLKSNWVPEELFDALVWPDSPCTCFEAINEPRSPVAIPTSLLEERIMVSVDEERHRCLLSDYSSKMIEKDNSPTSSSKFEPPLSLISTNYLHLRQQQCSSISRLQSILFHFGSGSPKK</sequence>
<evidence type="ECO:0000256" key="3">
    <source>
        <dbReference type="PROSITE-ProRule" id="PRU00023"/>
    </source>
</evidence>
<keyword evidence="1" id="KW-0677">Repeat</keyword>
<evidence type="ECO:0000313" key="4">
    <source>
        <dbReference type="EMBL" id="CAG9539605.1"/>
    </source>
</evidence>
<dbReference type="PROSITE" id="PS50088">
    <property type="entry name" value="ANK_REPEAT"/>
    <property type="match status" value="4"/>
</dbReference>
<gene>
    <name evidence="4" type="ORF">CJOHNSTONI_LOCUS9190</name>
</gene>
<dbReference type="OrthoDB" id="539213at2759"/>
<organism evidence="4 5">
    <name type="scientific">Cercopithifilaria johnstoni</name>
    <dbReference type="NCBI Taxonomy" id="2874296"/>
    <lineage>
        <taxon>Eukaryota</taxon>
        <taxon>Metazoa</taxon>
        <taxon>Ecdysozoa</taxon>
        <taxon>Nematoda</taxon>
        <taxon>Chromadorea</taxon>
        <taxon>Rhabditida</taxon>
        <taxon>Spirurina</taxon>
        <taxon>Spiruromorpha</taxon>
        <taxon>Filarioidea</taxon>
        <taxon>Onchocercidae</taxon>
        <taxon>Cercopithifilaria</taxon>
    </lineage>
</organism>
<proteinExistence type="predicted"/>
<dbReference type="SUPFAM" id="SSF48403">
    <property type="entry name" value="Ankyrin repeat"/>
    <property type="match status" value="2"/>
</dbReference>
<dbReference type="EMBL" id="CAKAEH010001814">
    <property type="protein sequence ID" value="CAG9539605.1"/>
    <property type="molecule type" value="Genomic_DNA"/>
</dbReference>
<dbReference type="SMART" id="SM00248">
    <property type="entry name" value="ANK"/>
    <property type="match status" value="6"/>
</dbReference>
<dbReference type="InterPro" id="IPR002110">
    <property type="entry name" value="Ankyrin_rpt"/>
</dbReference>
<dbReference type="Pfam" id="PF12796">
    <property type="entry name" value="Ank_2"/>
    <property type="match status" value="2"/>
</dbReference>
<keyword evidence="2 3" id="KW-0040">ANK repeat</keyword>
<accession>A0A8J2MDF7</accession>
<feature type="repeat" description="ANK" evidence="3">
    <location>
        <begin position="261"/>
        <end position="293"/>
    </location>
</feature>
<evidence type="ECO:0000256" key="2">
    <source>
        <dbReference type="ARBA" id="ARBA00023043"/>
    </source>
</evidence>
<feature type="repeat" description="ANK" evidence="3">
    <location>
        <begin position="46"/>
        <end position="78"/>
    </location>
</feature>
<dbReference type="PROSITE" id="PS50297">
    <property type="entry name" value="ANK_REP_REGION"/>
    <property type="match status" value="4"/>
</dbReference>
<evidence type="ECO:0000256" key="1">
    <source>
        <dbReference type="ARBA" id="ARBA00022737"/>
    </source>
</evidence>
<dbReference type="PANTHER" id="PTHR24161:SF85">
    <property type="entry name" value="PALMITOYLTRANSFERASE HIP14"/>
    <property type="match status" value="1"/>
</dbReference>
<feature type="repeat" description="ANK" evidence="3">
    <location>
        <begin position="79"/>
        <end position="105"/>
    </location>
</feature>
<dbReference type="Proteomes" id="UP000746747">
    <property type="component" value="Unassembled WGS sequence"/>
</dbReference>
<feature type="repeat" description="ANK" evidence="3">
    <location>
        <begin position="293"/>
        <end position="325"/>
    </location>
</feature>
<evidence type="ECO:0000313" key="5">
    <source>
        <dbReference type="Proteomes" id="UP000746747"/>
    </source>
</evidence>
<name>A0A8J2MDF7_9BILA</name>
<dbReference type="PANTHER" id="PTHR24161">
    <property type="entry name" value="ANK_REP_REGION DOMAIN-CONTAINING PROTEIN-RELATED"/>
    <property type="match status" value="1"/>
</dbReference>
<reference evidence="4" key="1">
    <citation type="submission" date="2021-09" db="EMBL/GenBank/DDBJ databases">
        <authorList>
            <consortium name="Pathogen Informatics"/>
        </authorList>
    </citation>
    <scope>NUCLEOTIDE SEQUENCE</scope>
</reference>
<dbReference type="InterPro" id="IPR036770">
    <property type="entry name" value="Ankyrin_rpt-contain_sf"/>
</dbReference>
<comment type="caution">
    <text evidence="4">The sequence shown here is derived from an EMBL/GenBank/DDBJ whole genome shotgun (WGS) entry which is preliminary data.</text>
</comment>
<dbReference type="AlphaFoldDB" id="A0A8J2MDF7"/>